<feature type="compositionally biased region" description="Low complexity" evidence="1">
    <location>
        <begin position="1"/>
        <end position="11"/>
    </location>
</feature>
<dbReference type="PANTHER" id="PTHR37166">
    <property type="entry name" value="PROTEIN FLAG"/>
    <property type="match status" value="1"/>
</dbReference>
<dbReference type="Pfam" id="PF03646">
    <property type="entry name" value="FlaG"/>
    <property type="match status" value="1"/>
</dbReference>
<evidence type="ECO:0008006" key="4">
    <source>
        <dbReference type="Google" id="ProtNLM"/>
    </source>
</evidence>
<evidence type="ECO:0000313" key="3">
    <source>
        <dbReference type="Proteomes" id="UP000286976"/>
    </source>
</evidence>
<reference evidence="2 3" key="1">
    <citation type="journal article" date="2011" name="Front. Microbiol.">
        <title>Genomic signatures of strain selection and enhancement in Bacillus atrophaeus var. globigii, a historical biowarfare simulant.</title>
        <authorList>
            <person name="Gibbons H.S."/>
            <person name="Broomall S.M."/>
            <person name="McNew L.A."/>
            <person name="Daligault H."/>
            <person name="Chapman C."/>
            <person name="Bruce D."/>
            <person name="Karavis M."/>
            <person name="Krepps M."/>
            <person name="McGregor P.A."/>
            <person name="Hong C."/>
            <person name="Park K.H."/>
            <person name="Akmal A."/>
            <person name="Feldman A."/>
            <person name="Lin J.S."/>
            <person name="Chang W.E."/>
            <person name="Higgs B.W."/>
            <person name="Demirev P."/>
            <person name="Lindquist J."/>
            <person name="Liem A."/>
            <person name="Fochler E."/>
            <person name="Read T.D."/>
            <person name="Tapia R."/>
            <person name="Johnson S."/>
            <person name="Bishop-Lilly K.A."/>
            <person name="Detter C."/>
            <person name="Han C."/>
            <person name="Sozhamannan S."/>
            <person name="Rosenzweig C.N."/>
            <person name="Skowronski E.W."/>
        </authorList>
    </citation>
    <scope>NUCLEOTIDE SEQUENCE [LARGE SCALE GENOMIC DNA]</scope>
    <source>
        <strain evidence="2 3">AIT1</strain>
    </source>
</reference>
<accession>A0A432X8F4</accession>
<feature type="region of interest" description="Disordered" evidence="1">
    <location>
        <begin position="29"/>
        <end position="50"/>
    </location>
</feature>
<dbReference type="AlphaFoldDB" id="A0A432X8F4"/>
<feature type="region of interest" description="Disordered" evidence="1">
    <location>
        <begin position="1"/>
        <end position="20"/>
    </location>
</feature>
<comment type="caution">
    <text evidence="2">The sequence shown here is derived from an EMBL/GenBank/DDBJ whole genome shotgun (WGS) entry which is preliminary data.</text>
</comment>
<dbReference type="Gene3D" id="3.30.160.170">
    <property type="entry name" value="FlaG-like"/>
    <property type="match status" value="1"/>
</dbReference>
<keyword evidence="3" id="KW-1185">Reference proteome</keyword>
<dbReference type="OrthoDB" id="5741693at2"/>
<feature type="compositionally biased region" description="Polar residues" evidence="1">
    <location>
        <begin position="29"/>
        <end position="43"/>
    </location>
</feature>
<sequence length="131" mass="14330">MGAERNQQAERQAQDVAKEDAVSISVATVSLPRQDTKSVTQPEKAQPKEQPLSALADIIQELNEAIPLEARQLKFTVDEAANRTVVSVIDQDSGEVIRQLPSEEALELAKRLREQQEGAEKAIGVLVNSMV</sequence>
<dbReference type="InterPro" id="IPR035924">
    <property type="entry name" value="FlaG-like_sf"/>
</dbReference>
<gene>
    <name evidence="2" type="ORF">CWE15_06385</name>
</gene>
<name>A0A432X8F4_9GAMM</name>
<proteinExistence type="predicted"/>
<evidence type="ECO:0000313" key="2">
    <source>
        <dbReference type="EMBL" id="RUO43100.1"/>
    </source>
</evidence>
<dbReference type="Proteomes" id="UP000286976">
    <property type="component" value="Unassembled WGS sequence"/>
</dbReference>
<dbReference type="PANTHER" id="PTHR37166:SF1">
    <property type="entry name" value="PROTEIN FLAG"/>
    <property type="match status" value="1"/>
</dbReference>
<organism evidence="2 3">
    <name type="scientific">Aliidiomarina taiwanensis</name>
    <dbReference type="NCBI Taxonomy" id="946228"/>
    <lineage>
        <taxon>Bacteria</taxon>
        <taxon>Pseudomonadati</taxon>
        <taxon>Pseudomonadota</taxon>
        <taxon>Gammaproteobacteria</taxon>
        <taxon>Alteromonadales</taxon>
        <taxon>Idiomarinaceae</taxon>
        <taxon>Aliidiomarina</taxon>
    </lineage>
</organism>
<protein>
    <recommendedName>
        <fullName evidence="4">Flagellar biosynthesis protein FlaG</fullName>
    </recommendedName>
</protein>
<dbReference type="InterPro" id="IPR005186">
    <property type="entry name" value="FlaG"/>
</dbReference>
<evidence type="ECO:0000256" key="1">
    <source>
        <dbReference type="SAM" id="MobiDB-lite"/>
    </source>
</evidence>
<dbReference type="SUPFAM" id="SSF160214">
    <property type="entry name" value="FlaG-like"/>
    <property type="match status" value="1"/>
</dbReference>
<dbReference type="EMBL" id="PIPQ01000002">
    <property type="protein sequence ID" value="RUO43100.1"/>
    <property type="molecule type" value="Genomic_DNA"/>
</dbReference>